<dbReference type="EMBL" id="JBFOLJ010000004">
    <property type="protein sequence ID" value="KAL2545102.1"/>
    <property type="molecule type" value="Genomic_DNA"/>
</dbReference>
<feature type="compositionally biased region" description="Basic and acidic residues" evidence="1">
    <location>
        <begin position="232"/>
        <end position="248"/>
    </location>
</feature>
<keyword evidence="3" id="KW-1185">Reference proteome</keyword>
<evidence type="ECO:0000256" key="1">
    <source>
        <dbReference type="SAM" id="MobiDB-lite"/>
    </source>
</evidence>
<evidence type="ECO:0000313" key="2">
    <source>
        <dbReference type="EMBL" id="KAL2545102.1"/>
    </source>
</evidence>
<proteinExistence type="predicted"/>
<dbReference type="Proteomes" id="UP001604277">
    <property type="component" value="Unassembled WGS sequence"/>
</dbReference>
<feature type="compositionally biased region" description="Polar residues" evidence="1">
    <location>
        <begin position="170"/>
        <end position="187"/>
    </location>
</feature>
<name>A0ABD1W6C1_9LAMI</name>
<protein>
    <submittedName>
        <fullName evidence="2">E3 ubiquitin ligase PQT3-like</fullName>
    </submittedName>
</protein>
<gene>
    <name evidence="2" type="ORF">Fot_14335</name>
</gene>
<feature type="region of interest" description="Disordered" evidence="1">
    <location>
        <begin position="104"/>
        <end position="249"/>
    </location>
</feature>
<organism evidence="2 3">
    <name type="scientific">Forsythia ovata</name>
    <dbReference type="NCBI Taxonomy" id="205694"/>
    <lineage>
        <taxon>Eukaryota</taxon>
        <taxon>Viridiplantae</taxon>
        <taxon>Streptophyta</taxon>
        <taxon>Embryophyta</taxon>
        <taxon>Tracheophyta</taxon>
        <taxon>Spermatophyta</taxon>
        <taxon>Magnoliopsida</taxon>
        <taxon>eudicotyledons</taxon>
        <taxon>Gunneridae</taxon>
        <taxon>Pentapetalae</taxon>
        <taxon>asterids</taxon>
        <taxon>lamiids</taxon>
        <taxon>Lamiales</taxon>
        <taxon>Oleaceae</taxon>
        <taxon>Forsythieae</taxon>
        <taxon>Forsythia</taxon>
    </lineage>
</organism>
<sequence length="271" mass="30463">MGIQGDHNSYTGVSPHHLMRDCPVVSNPNPMILPGNRTFHGGMPGYPPTYRSGSTLSPLRPYENLFGSPTKMPFNDSMVLMTPFAVPSRIPSLSNALTGHVGIMEAGSTRPPQGNRTARPHGHSVYSELQYSGNKKKCPNENLGREQLSGSEDGVSEKDSRSRVVCDIRGSSSHKNQPSNLERTSSQHSRRYEQHDDSQQMATSSYEYYRDEYGDRKCKRTPNRSLPPFSSTEREEREGERTSTDRFGVENTAKDLNFMRFQMVLEKKVTK</sequence>
<dbReference type="AlphaFoldDB" id="A0ABD1W6C1"/>
<evidence type="ECO:0000313" key="3">
    <source>
        <dbReference type="Proteomes" id="UP001604277"/>
    </source>
</evidence>
<comment type="caution">
    <text evidence="2">The sequence shown here is derived from an EMBL/GenBank/DDBJ whole genome shotgun (WGS) entry which is preliminary data.</text>
</comment>
<accession>A0ABD1W6C1</accession>
<reference evidence="3" key="1">
    <citation type="submission" date="2024-07" db="EMBL/GenBank/DDBJ databases">
        <title>Two chromosome-level genome assemblies of Korean endemic species Abeliophyllum distichum and Forsythia ovata (Oleaceae).</title>
        <authorList>
            <person name="Jang H."/>
        </authorList>
    </citation>
    <scope>NUCLEOTIDE SEQUENCE [LARGE SCALE GENOMIC DNA]</scope>
</reference>
<feature type="compositionally biased region" description="Basic and acidic residues" evidence="1">
    <location>
        <begin position="155"/>
        <end position="166"/>
    </location>
</feature>